<dbReference type="EMBL" id="JACGWJ010000007">
    <property type="protein sequence ID" value="KAL0408933.1"/>
    <property type="molecule type" value="Genomic_DNA"/>
</dbReference>
<dbReference type="InterPro" id="IPR001810">
    <property type="entry name" value="F-box_dom"/>
</dbReference>
<dbReference type="InterPro" id="IPR017451">
    <property type="entry name" value="F-box-assoc_interact_dom"/>
</dbReference>
<dbReference type="InterPro" id="IPR013187">
    <property type="entry name" value="F-box-assoc_dom_typ3"/>
</dbReference>
<dbReference type="PANTHER" id="PTHR31672:SF13">
    <property type="entry name" value="F-BOX PROTEIN CPR30-LIKE"/>
    <property type="match status" value="1"/>
</dbReference>
<dbReference type="InterPro" id="IPR050796">
    <property type="entry name" value="SCF_F-box_component"/>
</dbReference>
<dbReference type="AlphaFoldDB" id="A0AAW2TXG9"/>
<dbReference type="InterPro" id="IPR036047">
    <property type="entry name" value="F-box-like_dom_sf"/>
</dbReference>
<dbReference type="CDD" id="cd22157">
    <property type="entry name" value="F-box_AtFBW1-like"/>
    <property type="match status" value="1"/>
</dbReference>
<dbReference type="PROSITE" id="PS50181">
    <property type="entry name" value="FBOX"/>
    <property type="match status" value="1"/>
</dbReference>
<dbReference type="SMART" id="SM00256">
    <property type="entry name" value="FBOX"/>
    <property type="match status" value="1"/>
</dbReference>
<protein>
    <submittedName>
        <fullName evidence="2">F-box protein</fullName>
    </submittedName>
</protein>
<organism evidence="2">
    <name type="scientific">Sesamum radiatum</name>
    <name type="common">Black benniseed</name>
    <dbReference type="NCBI Taxonomy" id="300843"/>
    <lineage>
        <taxon>Eukaryota</taxon>
        <taxon>Viridiplantae</taxon>
        <taxon>Streptophyta</taxon>
        <taxon>Embryophyta</taxon>
        <taxon>Tracheophyta</taxon>
        <taxon>Spermatophyta</taxon>
        <taxon>Magnoliopsida</taxon>
        <taxon>eudicotyledons</taxon>
        <taxon>Gunneridae</taxon>
        <taxon>Pentapetalae</taxon>
        <taxon>asterids</taxon>
        <taxon>lamiids</taxon>
        <taxon>Lamiales</taxon>
        <taxon>Pedaliaceae</taxon>
        <taxon>Sesamum</taxon>
    </lineage>
</organism>
<dbReference type="SUPFAM" id="SSF81383">
    <property type="entry name" value="F-box domain"/>
    <property type="match status" value="1"/>
</dbReference>
<sequence>MRNMGNLPGDAIAEILARLPIKSLFRFKCVSNSWNHLISHPYFLNLRALHKRSTRELRLIYVEHGKNTDGRIRITATDTEGKLINQFSLPGNSSAFPVDRLYPTRFELICFHNDRGEIWLCNPTTRQLLALPYPSSTASELDRLYSPYHNIGFGYSSSRDEYKVVQLCNFRDQIGPIFGICCEVYSVSSEADHHQCSNGWRIISEKCPHPIMGAATCVQDVLHWMASNEFFRPLVAIVSFDLNEEKFRTMPVSPQWMEMCEPNLYDNVLVVEFWGRLCLFNYWSYFEDMTIGVWMVKDYDKGLLEKCYTINLAHMEDAGKYLQAEFFPITYVGNDELLLNGHGIDRDDTLNYYNTRTKAFRTVHVGRPHPACFGFFWQNLAPPRSTGLPRRTMRNLVLE</sequence>
<comment type="caution">
    <text evidence="2">The sequence shown here is derived from an EMBL/GenBank/DDBJ whole genome shotgun (WGS) entry which is preliminary data.</text>
</comment>
<dbReference type="Pfam" id="PF00646">
    <property type="entry name" value="F-box"/>
    <property type="match status" value="1"/>
</dbReference>
<dbReference type="NCBIfam" id="TIGR01640">
    <property type="entry name" value="F_box_assoc_1"/>
    <property type="match status" value="1"/>
</dbReference>
<dbReference type="Pfam" id="PF08268">
    <property type="entry name" value="FBA_3"/>
    <property type="match status" value="1"/>
</dbReference>
<evidence type="ECO:0000259" key="1">
    <source>
        <dbReference type="PROSITE" id="PS50181"/>
    </source>
</evidence>
<proteinExistence type="predicted"/>
<name>A0AAW2TXG9_SESRA</name>
<dbReference type="Gene3D" id="1.20.1280.50">
    <property type="match status" value="1"/>
</dbReference>
<reference evidence="2" key="1">
    <citation type="submission" date="2020-06" db="EMBL/GenBank/DDBJ databases">
        <authorList>
            <person name="Li T."/>
            <person name="Hu X."/>
            <person name="Zhang T."/>
            <person name="Song X."/>
            <person name="Zhang H."/>
            <person name="Dai N."/>
            <person name="Sheng W."/>
            <person name="Hou X."/>
            <person name="Wei L."/>
        </authorList>
    </citation>
    <scope>NUCLEOTIDE SEQUENCE</scope>
    <source>
        <strain evidence="2">G02</strain>
        <tissue evidence="2">Leaf</tissue>
    </source>
</reference>
<evidence type="ECO:0000313" key="2">
    <source>
        <dbReference type="EMBL" id="KAL0408933.1"/>
    </source>
</evidence>
<reference evidence="2" key="2">
    <citation type="journal article" date="2024" name="Plant">
        <title>Genomic evolution and insights into agronomic trait innovations of Sesamum species.</title>
        <authorList>
            <person name="Miao H."/>
            <person name="Wang L."/>
            <person name="Qu L."/>
            <person name="Liu H."/>
            <person name="Sun Y."/>
            <person name="Le M."/>
            <person name="Wang Q."/>
            <person name="Wei S."/>
            <person name="Zheng Y."/>
            <person name="Lin W."/>
            <person name="Duan Y."/>
            <person name="Cao H."/>
            <person name="Xiong S."/>
            <person name="Wang X."/>
            <person name="Wei L."/>
            <person name="Li C."/>
            <person name="Ma Q."/>
            <person name="Ju M."/>
            <person name="Zhao R."/>
            <person name="Li G."/>
            <person name="Mu C."/>
            <person name="Tian Q."/>
            <person name="Mei H."/>
            <person name="Zhang T."/>
            <person name="Gao T."/>
            <person name="Zhang H."/>
        </authorList>
    </citation>
    <scope>NUCLEOTIDE SEQUENCE</scope>
    <source>
        <strain evidence="2">G02</strain>
    </source>
</reference>
<accession>A0AAW2TXG9</accession>
<feature type="domain" description="F-box" evidence="1">
    <location>
        <begin position="1"/>
        <end position="46"/>
    </location>
</feature>
<dbReference type="PANTHER" id="PTHR31672">
    <property type="entry name" value="BNACNNG10540D PROTEIN"/>
    <property type="match status" value="1"/>
</dbReference>
<gene>
    <name evidence="2" type="ORF">Sradi_1827700</name>
</gene>